<evidence type="ECO:0000313" key="2">
    <source>
        <dbReference type="EMBL" id="KAK6525329.1"/>
    </source>
</evidence>
<organism evidence="2 3">
    <name type="scientific">Orbilia ellipsospora</name>
    <dbReference type="NCBI Taxonomy" id="2528407"/>
    <lineage>
        <taxon>Eukaryota</taxon>
        <taxon>Fungi</taxon>
        <taxon>Dikarya</taxon>
        <taxon>Ascomycota</taxon>
        <taxon>Pezizomycotina</taxon>
        <taxon>Orbiliomycetes</taxon>
        <taxon>Orbiliales</taxon>
        <taxon>Orbiliaceae</taxon>
        <taxon>Orbilia</taxon>
    </lineage>
</organism>
<evidence type="ECO:0000256" key="1">
    <source>
        <dbReference type="SAM" id="MobiDB-lite"/>
    </source>
</evidence>
<sequence>MSNVTSHPESAYPSAPSPPQQDGRVVGYMQPAHLPPSPQTLQVAQVESSAGFHHSLYQTKKTLNPLGVHALDVPYSPGDDPETQRIRPHHQYSNGQYHQPPLSGTTYESNVPPSYVSGPSSKPAAYVYTQAQPQQEENPTLFDFFVRVSKGRAGAVWYCISSFCM</sequence>
<evidence type="ECO:0000313" key="3">
    <source>
        <dbReference type="Proteomes" id="UP001365542"/>
    </source>
</evidence>
<gene>
    <name evidence="2" type="ORF">TWF694_005472</name>
</gene>
<proteinExistence type="predicted"/>
<dbReference type="Proteomes" id="UP001365542">
    <property type="component" value="Unassembled WGS sequence"/>
</dbReference>
<protein>
    <submittedName>
        <fullName evidence="2">Uncharacterized protein</fullName>
    </submittedName>
</protein>
<keyword evidence="3" id="KW-1185">Reference proteome</keyword>
<feature type="region of interest" description="Disordered" evidence="1">
    <location>
        <begin position="69"/>
        <end position="107"/>
    </location>
</feature>
<accession>A0AAV9WT69</accession>
<feature type="region of interest" description="Disordered" evidence="1">
    <location>
        <begin position="1"/>
        <end position="34"/>
    </location>
</feature>
<feature type="compositionally biased region" description="Polar residues" evidence="1">
    <location>
        <begin position="91"/>
        <end position="107"/>
    </location>
</feature>
<dbReference type="AlphaFoldDB" id="A0AAV9WT69"/>
<name>A0AAV9WT69_9PEZI</name>
<comment type="caution">
    <text evidence="2">The sequence shown here is derived from an EMBL/GenBank/DDBJ whole genome shotgun (WGS) entry which is preliminary data.</text>
</comment>
<feature type="compositionally biased region" description="Low complexity" evidence="1">
    <location>
        <begin position="1"/>
        <end position="14"/>
    </location>
</feature>
<dbReference type="EMBL" id="JAVHJO010000017">
    <property type="protein sequence ID" value="KAK6525329.1"/>
    <property type="molecule type" value="Genomic_DNA"/>
</dbReference>
<reference evidence="2 3" key="1">
    <citation type="submission" date="2019-10" db="EMBL/GenBank/DDBJ databases">
        <authorList>
            <person name="Palmer J.M."/>
        </authorList>
    </citation>
    <scope>NUCLEOTIDE SEQUENCE [LARGE SCALE GENOMIC DNA]</scope>
    <source>
        <strain evidence="2 3">TWF694</strain>
    </source>
</reference>